<gene>
    <name evidence="1" type="ORF">CO661_11955</name>
</gene>
<evidence type="ECO:0000313" key="2">
    <source>
        <dbReference type="Proteomes" id="UP000220353"/>
    </source>
</evidence>
<dbReference type="EMBL" id="NWTC01000008">
    <property type="protein sequence ID" value="PDT47450.1"/>
    <property type="molecule type" value="Genomic_DNA"/>
</dbReference>
<reference evidence="1 2" key="1">
    <citation type="submission" date="2017-09" db="EMBL/GenBank/DDBJ databases">
        <title>Comparative genomics of rhizobia isolated from Phaseolus vulgaris in China.</title>
        <authorList>
            <person name="Tong W."/>
        </authorList>
    </citation>
    <scope>NUCLEOTIDE SEQUENCE [LARGE SCALE GENOMIC DNA]</scope>
    <source>
        <strain evidence="1 2">PCH1</strain>
    </source>
</reference>
<name>A0A2A6LYS2_RHIFR</name>
<organism evidence="1 2">
    <name type="scientific">Rhizobium fredii</name>
    <name type="common">Sinorhizobium fredii</name>
    <dbReference type="NCBI Taxonomy" id="380"/>
    <lineage>
        <taxon>Bacteria</taxon>
        <taxon>Pseudomonadati</taxon>
        <taxon>Pseudomonadota</taxon>
        <taxon>Alphaproteobacteria</taxon>
        <taxon>Hyphomicrobiales</taxon>
        <taxon>Rhizobiaceae</taxon>
        <taxon>Sinorhizobium/Ensifer group</taxon>
        <taxon>Sinorhizobium</taxon>
    </lineage>
</organism>
<comment type="caution">
    <text evidence="1">The sequence shown here is derived from an EMBL/GenBank/DDBJ whole genome shotgun (WGS) entry which is preliminary data.</text>
</comment>
<dbReference type="InterPro" id="IPR035198">
    <property type="entry name" value="SU10_MCP"/>
</dbReference>
<sequence length="331" mass="35909">MAVLTNTFTTSQAVGNREELSDVVSRITPEDTPIYSLIEKGKCVSIHPEWETDELAAPGENIREEGEDYTFGSITPPARMGNYTQIMRKDWIISRTQESVSEAGNVQKRKYQKLKKGVEIRKDVEYAIVDTNASVAGNTREFGSLSTWITTNVSRGAGGSNGGFNSGTGLTVAPTAGTQRAFTKTILDTVMQTGYQNGANFRHVSVSPYVKSVFVTFMSDSNVAPFRYAVSKGGERNTIVATADYYEGPFGTVMIHPNRVQAGNATLARNAFFLDTDMLSFLWLDKIQEDKDVAKTGDADKGVIIGEGTLKVHNEKGLGVAADLFGLTAAS</sequence>
<accession>A0A2A6LYS2</accession>
<dbReference type="RefSeq" id="WP_097586849.1">
    <property type="nucleotide sequence ID" value="NZ_NWTC01000008.1"/>
</dbReference>
<proteinExistence type="predicted"/>
<protein>
    <submittedName>
        <fullName evidence="1">Head protein</fullName>
    </submittedName>
</protein>
<dbReference type="Proteomes" id="UP000220353">
    <property type="component" value="Unassembled WGS sequence"/>
</dbReference>
<dbReference type="Pfam" id="PF17236">
    <property type="entry name" value="SU10_MCP"/>
    <property type="match status" value="1"/>
</dbReference>
<dbReference type="AlphaFoldDB" id="A0A2A6LYS2"/>
<evidence type="ECO:0000313" key="1">
    <source>
        <dbReference type="EMBL" id="PDT47450.1"/>
    </source>
</evidence>